<sequence>MKPEKGQLNIFFDRDSVTTTESQQILSLVNAAIGLANLDIVKSESNKKFESLKYSFYANQYEKNQFFAKAAFNSFIPYDKRYEEIIFERFRKIRYRINEKLNDPYFEELIYLFEEFYLIRRHFTYRYLRKDFQSKIISELSDFKQFENREFNLEDFNDWLNSESENKISEIGLATTENSLEYEIKFLIIWGLQNHDLLKDITLLSFDYLQALFNKQPREGKKLIIPKLPDNFKKIIKDYDEVKFEVDNKNGTMKLKLKKRK</sequence>
<accession>A0A4Q1KTQ9</accession>
<proteinExistence type="predicted"/>
<organism evidence="1 2">
    <name type="scientific">Flavobacterium piscinae</name>
    <dbReference type="NCBI Taxonomy" id="2506424"/>
    <lineage>
        <taxon>Bacteria</taxon>
        <taxon>Pseudomonadati</taxon>
        <taxon>Bacteroidota</taxon>
        <taxon>Flavobacteriia</taxon>
        <taxon>Flavobacteriales</taxon>
        <taxon>Flavobacteriaceae</taxon>
        <taxon>Flavobacterium</taxon>
    </lineage>
</organism>
<evidence type="ECO:0000313" key="1">
    <source>
        <dbReference type="EMBL" id="RXR33020.1"/>
    </source>
</evidence>
<dbReference type="RefSeq" id="WP_129463864.1">
    <property type="nucleotide sequence ID" value="NZ_JACSXZ010000001.1"/>
</dbReference>
<evidence type="ECO:0000313" key="2">
    <source>
        <dbReference type="Proteomes" id="UP000289734"/>
    </source>
</evidence>
<dbReference type="AlphaFoldDB" id="A0A4Q1KTQ9"/>
<name>A0A4Q1KTQ9_9FLAO</name>
<comment type="caution">
    <text evidence="1">The sequence shown here is derived from an EMBL/GenBank/DDBJ whole genome shotgun (WGS) entry which is preliminary data.</text>
</comment>
<keyword evidence="2" id="KW-1185">Reference proteome</keyword>
<gene>
    <name evidence="1" type="ORF">EQG68_05880</name>
</gene>
<dbReference type="Proteomes" id="UP000289734">
    <property type="component" value="Unassembled WGS sequence"/>
</dbReference>
<protein>
    <submittedName>
        <fullName evidence="1">Uncharacterized protein</fullName>
    </submittedName>
</protein>
<dbReference type="EMBL" id="SBKQ01000005">
    <property type="protein sequence ID" value="RXR33020.1"/>
    <property type="molecule type" value="Genomic_DNA"/>
</dbReference>
<reference evidence="2" key="1">
    <citation type="submission" date="2019-01" db="EMBL/GenBank/DDBJ databases">
        <title>Cytophagaceae bacterium strain CAR-16.</title>
        <authorList>
            <person name="Chen W.-M."/>
        </authorList>
    </citation>
    <scope>NUCLEOTIDE SEQUENCE [LARGE SCALE GENOMIC DNA]</scope>
    <source>
        <strain evidence="2">ICH-30</strain>
    </source>
</reference>